<keyword evidence="3" id="KW-1185">Reference proteome</keyword>
<dbReference type="Proteomes" id="UP000310017">
    <property type="component" value="Chromosome"/>
</dbReference>
<evidence type="ECO:0000256" key="1">
    <source>
        <dbReference type="SAM" id="SignalP"/>
    </source>
</evidence>
<dbReference type="AlphaFoldDB" id="A0A5B7SSX8"/>
<proteinExistence type="predicted"/>
<dbReference type="OrthoDB" id="835047at2"/>
<sequence>MKTMSKLSVALLALVMVFSVSCEKTDSTVQSDETAELPPFETMAVDFSDFLDDSSSDKAALSANKPGTNWLYPRIVVGFWNTALFTTLAVPVASFKGAFAHEAEVIADNKWQWAYSVDGFASAYTARLTGELTNGVVVWEMYVTKAGVGAFDEFLWFTGESATDGSNGYWVLNQSAERPNAMLRIDWERANDEIGNIRYTWVRDLKDDDTADTFKDSYLEYGLQEGDYNVFYHVHAYDENLEAFSDVNIEWSRTNFNGRVRASAYFEDDAWHCWDSAGDDVDCP</sequence>
<dbReference type="RefSeq" id="WP_138852115.1">
    <property type="nucleotide sequence ID" value="NZ_CP040710.1"/>
</dbReference>
<evidence type="ECO:0000313" key="2">
    <source>
        <dbReference type="EMBL" id="QCW99763.1"/>
    </source>
</evidence>
<name>A0A5B7SSX8_9FLAO</name>
<dbReference type="KEGG" id="asag:FGM00_06495"/>
<reference evidence="2 3" key="1">
    <citation type="submission" date="2019-05" db="EMBL/GenBank/DDBJ databases">
        <title>Genome sequencing of F202Z8.</title>
        <authorList>
            <person name="Kwon Y.M."/>
        </authorList>
    </citation>
    <scope>NUCLEOTIDE SEQUENCE [LARGE SCALE GENOMIC DNA]</scope>
    <source>
        <strain evidence="2 3">F202Z8</strain>
    </source>
</reference>
<keyword evidence="1" id="KW-0732">Signal</keyword>
<dbReference type="PROSITE" id="PS51257">
    <property type="entry name" value="PROKAR_LIPOPROTEIN"/>
    <property type="match status" value="1"/>
</dbReference>
<organism evidence="2 3">
    <name type="scientific">Aggregatimonas sangjinii</name>
    <dbReference type="NCBI Taxonomy" id="2583587"/>
    <lineage>
        <taxon>Bacteria</taxon>
        <taxon>Pseudomonadati</taxon>
        <taxon>Bacteroidota</taxon>
        <taxon>Flavobacteriia</taxon>
        <taxon>Flavobacteriales</taxon>
        <taxon>Flavobacteriaceae</taxon>
        <taxon>Aggregatimonas</taxon>
    </lineage>
</organism>
<evidence type="ECO:0000313" key="3">
    <source>
        <dbReference type="Proteomes" id="UP000310017"/>
    </source>
</evidence>
<feature type="chain" id="PRO_5023051463" evidence="1">
    <location>
        <begin position="23"/>
        <end position="284"/>
    </location>
</feature>
<accession>A0A5B7SSX8</accession>
<dbReference type="EMBL" id="CP040710">
    <property type="protein sequence ID" value="QCW99763.1"/>
    <property type="molecule type" value="Genomic_DNA"/>
</dbReference>
<gene>
    <name evidence="2" type="ORF">FGM00_06495</name>
</gene>
<protein>
    <submittedName>
        <fullName evidence="2">Uncharacterized protein</fullName>
    </submittedName>
</protein>
<feature type="signal peptide" evidence="1">
    <location>
        <begin position="1"/>
        <end position="22"/>
    </location>
</feature>